<keyword evidence="2" id="KW-1185">Reference proteome</keyword>
<name>A0A8S1EYP9_9PELO</name>
<organism evidence="1 2">
    <name type="scientific">Caenorhabditis bovis</name>
    <dbReference type="NCBI Taxonomy" id="2654633"/>
    <lineage>
        <taxon>Eukaryota</taxon>
        <taxon>Metazoa</taxon>
        <taxon>Ecdysozoa</taxon>
        <taxon>Nematoda</taxon>
        <taxon>Chromadorea</taxon>
        <taxon>Rhabditida</taxon>
        <taxon>Rhabditina</taxon>
        <taxon>Rhabditomorpha</taxon>
        <taxon>Rhabditoidea</taxon>
        <taxon>Rhabditidae</taxon>
        <taxon>Peloderinae</taxon>
        <taxon>Caenorhabditis</taxon>
    </lineage>
</organism>
<evidence type="ECO:0000313" key="1">
    <source>
        <dbReference type="EMBL" id="CAB3403218.1"/>
    </source>
</evidence>
<reference evidence="1 2" key="1">
    <citation type="submission" date="2020-04" db="EMBL/GenBank/DDBJ databases">
        <authorList>
            <person name="Laetsch R D."/>
            <person name="Stevens L."/>
            <person name="Kumar S."/>
            <person name="Blaxter L. M."/>
        </authorList>
    </citation>
    <scope>NUCLEOTIDE SEQUENCE [LARGE SCALE GENOMIC DNA]</scope>
</reference>
<comment type="caution">
    <text evidence="1">The sequence shown here is derived from an EMBL/GenBank/DDBJ whole genome shotgun (WGS) entry which is preliminary data.</text>
</comment>
<accession>A0A8S1EYP9</accession>
<protein>
    <submittedName>
        <fullName evidence="1">Uncharacterized protein</fullName>
    </submittedName>
</protein>
<proteinExistence type="predicted"/>
<evidence type="ECO:0000313" key="2">
    <source>
        <dbReference type="Proteomes" id="UP000494206"/>
    </source>
</evidence>
<sequence length="218" mass="25303">MASTSDRNTDYLRFLQQFYINLIETHQIQMNISERQFLADRGNMRAYREWTGNKMKICDLYTSWLVELNKCATSTFDDVARTMHAMMTADCYWFLAKLNKPPFSPRCSNYSKACENLEHVFTILNESLNISNPFYQHVLAKYEKLVNDYRMAIGEGTLSGTSKHVPLNMTAWDISKCKEASRTLKNLKERSRGRHESKKSGISTQILQLSRLMLSTLV</sequence>
<gene>
    <name evidence="1" type="ORF">CBOVIS_LOCUS5721</name>
</gene>
<dbReference type="EMBL" id="CADEPM010000003">
    <property type="protein sequence ID" value="CAB3403218.1"/>
    <property type="molecule type" value="Genomic_DNA"/>
</dbReference>
<dbReference type="AlphaFoldDB" id="A0A8S1EYP9"/>
<dbReference type="Proteomes" id="UP000494206">
    <property type="component" value="Unassembled WGS sequence"/>
</dbReference>
<dbReference type="OrthoDB" id="5841337at2759"/>